<accession>A0A9P0N5Z1</accession>
<evidence type="ECO:0000313" key="1">
    <source>
        <dbReference type="EMBL" id="CAH1642739.1"/>
    </source>
</evidence>
<keyword evidence="2" id="KW-1185">Reference proteome</keyword>
<name>A0A9P0N5Z1_SPOLI</name>
<dbReference type="Proteomes" id="UP001153321">
    <property type="component" value="Chromosome 28"/>
</dbReference>
<protein>
    <submittedName>
        <fullName evidence="1">Uncharacterized protein</fullName>
    </submittedName>
</protein>
<sequence length="85" mass="9206">MDTWNTRGVTSALPAFWGIRSLRIVGYSGIGEIGEGEGNWASGILPHTTQALFHVGFLIGRGITPVEPSHSFRSMALPHFNIIIS</sequence>
<reference evidence="1" key="1">
    <citation type="submission" date="2022-02" db="EMBL/GenBank/DDBJ databases">
        <authorList>
            <person name="King R."/>
        </authorList>
    </citation>
    <scope>NUCLEOTIDE SEQUENCE</scope>
</reference>
<dbReference type="AlphaFoldDB" id="A0A9P0N5Z1"/>
<evidence type="ECO:0000313" key="2">
    <source>
        <dbReference type="Proteomes" id="UP001153321"/>
    </source>
</evidence>
<organism evidence="1 2">
    <name type="scientific">Spodoptera littoralis</name>
    <name type="common">Egyptian cotton leafworm</name>
    <dbReference type="NCBI Taxonomy" id="7109"/>
    <lineage>
        <taxon>Eukaryota</taxon>
        <taxon>Metazoa</taxon>
        <taxon>Ecdysozoa</taxon>
        <taxon>Arthropoda</taxon>
        <taxon>Hexapoda</taxon>
        <taxon>Insecta</taxon>
        <taxon>Pterygota</taxon>
        <taxon>Neoptera</taxon>
        <taxon>Endopterygota</taxon>
        <taxon>Lepidoptera</taxon>
        <taxon>Glossata</taxon>
        <taxon>Ditrysia</taxon>
        <taxon>Noctuoidea</taxon>
        <taxon>Noctuidae</taxon>
        <taxon>Amphipyrinae</taxon>
        <taxon>Spodoptera</taxon>
    </lineage>
</organism>
<dbReference type="EMBL" id="LR824559">
    <property type="protein sequence ID" value="CAH1642739.1"/>
    <property type="molecule type" value="Genomic_DNA"/>
</dbReference>
<gene>
    <name evidence="1" type="ORF">SPLIT_LOCUS8094</name>
</gene>
<proteinExistence type="predicted"/>